<dbReference type="PANTHER" id="PTHR33979:SF2">
    <property type="entry name" value="PEPTIDASE M50B-LIKE-DOMAIN-CONTAINING PROTEIN"/>
    <property type="match status" value="1"/>
</dbReference>
<name>A0ABU5TU96_9CYAN</name>
<comment type="caution">
    <text evidence="2">The sequence shown here is derived from an EMBL/GenBank/DDBJ whole genome shotgun (WGS) entry which is preliminary data.</text>
</comment>
<feature type="transmembrane region" description="Helical" evidence="1">
    <location>
        <begin position="97"/>
        <end position="116"/>
    </location>
</feature>
<accession>A0ABU5TU96</accession>
<evidence type="ECO:0000313" key="3">
    <source>
        <dbReference type="Proteomes" id="UP001301728"/>
    </source>
</evidence>
<dbReference type="InterPro" id="IPR049500">
    <property type="entry name" value="Peptidase_M50B-like"/>
</dbReference>
<keyword evidence="1" id="KW-0472">Membrane</keyword>
<dbReference type="PANTHER" id="PTHR33979">
    <property type="entry name" value="OS02G0221600 PROTEIN"/>
    <property type="match status" value="1"/>
</dbReference>
<dbReference type="EMBL" id="JAYGHT010000010">
    <property type="protein sequence ID" value="MEA5518477.1"/>
    <property type="molecule type" value="Genomic_DNA"/>
</dbReference>
<feature type="transmembrane region" description="Helical" evidence="1">
    <location>
        <begin position="169"/>
        <end position="187"/>
    </location>
</feature>
<sequence length="245" mass="26841">MKNLNLQPFEGTTGNRNQMGISWLIGAAAVTLVLWQFSWGNYILYPFSILATWFHEMGHGLTALLLGGDFQKLVMLPNGSGFAVHSGSLFLGPIGRALVAAGGPLGPALAGGLFIISSRRYKNAHICLMILSGLLLLSVLIWVRSLFGIVAVSLWGAGLLFTALKTPHWLQGWAIQFLGVQAIISTYHQRGYLFMNKAVIGGRMIVSDTGQIAQQLFLPHWFWACLIILISVAIFVQSLRIAYRD</sequence>
<dbReference type="RefSeq" id="WP_323273335.1">
    <property type="nucleotide sequence ID" value="NZ_JAYGHT010000010.1"/>
</dbReference>
<keyword evidence="1" id="KW-0812">Transmembrane</keyword>
<proteinExistence type="predicted"/>
<feature type="transmembrane region" description="Helical" evidence="1">
    <location>
        <begin position="128"/>
        <end position="157"/>
    </location>
</feature>
<gene>
    <name evidence="2" type="ORF">VB854_05900</name>
</gene>
<reference evidence="2 3" key="1">
    <citation type="submission" date="2023-12" db="EMBL/GenBank/DDBJ databases">
        <title>Baltic Sea Cyanobacteria.</title>
        <authorList>
            <person name="Delbaje E."/>
            <person name="Fewer D.P."/>
            <person name="Shishido T.K."/>
        </authorList>
    </citation>
    <scope>NUCLEOTIDE SEQUENCE [LARGE SCALE GENOMIC DNA]</scope>
    <source>
        <strain evidence="2 3">CCNP 1315</strain>
    </source>
</reference>
<keyword evidence="3" id="KW-1185">Reference proteome</keyword>
<evidence type="ECO:0000256" key="1">
    <source>
        <dbReference type="SAM" id="Phobius"/>
    </source>
</evidence>
<evidence type="ECO:0000313" key="2">
    <source>
        <dbReference type="EMBL" id="MEA5518477.1"/>
    </source>
</evidence>
<feature type="transmembrane region" description="Helical" evidence="1">
    <location>
        <begin position="20"/>
        <end position="37"/>
    </location>
</feature>
<protein>
    <submittedName>
        <fullName evidence="2">M50 family metallopeptidase</fullName>
    </submittedName>
</protein>
<dbReference type="Proteomes" id="UP001301728">
    <property type="component" value="Unassembled WGS sequence"/>
</dbReference>
<feature type="transmembrane region" description="Helical" evidence="1">
    <location>
        <begin position="221"/>
        <end position="243"/>
    </location>
</feature>
<keyword evidence="1" id="KW-1133">Transmembrane helix</keyword>
<dbReference type="Pfam" id="PF13398">
    <property type="entry name" value="Peptidase_M50B"/>
    <property type="match status" value="1"/>
</dbReference>
<organism evidence="2 3">
    <name type="scientific">Limnoraphis robusta CCNP1315</name>
    <dbReference type="NCBI Taxonomy" id="3110306"/>
    <lineage>
        <taxon>Bacteria</taxon>
        <taxon>Bacillati</taxon>
        <taxon>Cyanobacteriota</taxon>
        <taxon>Cyanophyceae</taxon>
        <taxon>Oscillatoriophycideae</taxon>
        <taxon>Oscillatoriales</taxon>
        <taxon>Sirenicapillariaceae</taxon>
        <taxon>Limnoraphis</taxon>
    </lineage>
</organism>